<name>A0ABQ7FXU6_DUNSA</name>
<evidence type="ECO:0000256" key="1">
    <source>
        <dbReference type="ARBA" id="ARBA00004430"/>
    </source>
</evidence>
<accession>A0ABQ7FXU6</accession>
<keyword evidence="3" id="KW-1185">Reference proteome</keyword>
<protein>
    <submittedName>
        <fullName evidence="2">Uncharacterized protein</fullName>
    </submittedName>
</protein>
<proteinExistence type="predicted"/>
<comment type="subcellular location">
    <subcellularLocation>
        <location evidence="1">Cytoplasm</location>
        <location evidence="1">Cytoskeleton</location>
        <location evidence="1">Cilium axoneme</location>
    </subcellularLocation>
</comment>
<dbReference type="SUPFAM" id="SSF52047">
    <property type="entry name" value="RNI-like"/>
    <property type="match status" value="1"/>
</dbReference>
<dbReference type="Proteomes" id="UP000815325">
    <property type="component" value="Unassembled WGS sequence"/>
</dbReference>
<dbReference type="InterPro" id="IPR032675">
    <property type="entry name" value="LRR_dom_sf"/>
</dbReference>
<comment type="caution">
    <text evidence="2">The sequence shown here is derived from an EMBL/GenBank/DDBJ whole genome shotgun (WGS) entry which is preliminary data.</text>
</comment>
<evidence type="ECO:0000313" key="3">
    <source>
        <dbReference type="Proteomes" id="UP000815325"/>
    </source>
</evidence>
<organism evidence="2 3">
    <name type="scientific">Dunaliella salina</name>
    <name type="common">Green alga</name>
    <name type="synonym">Protococcus salinus</name>
    <dbReference type="NCBI Taxonomy" id="3046"/>
    <lineage>
        <taxon>Eukaryota</taxon>
        <taxon>Viridiplantae</taxon>
        <taxon>Chlorophyta</taxon>
        <taxon>core chlorophytes</taxon>
        <taxon>Chlorophyceae</taxon>
        <taxon>CS clade</taxon>
        <taxon>Chlamydomonadales</taxon>
        <taxon>Dunaliellaceae</taxon>
        <taxon>Dunaliella</taxon>
    </lineage>
</organism>
<dbReference type="EMBL" id="MU070564">
    <property type="protein sequence ID" value="KAF5827192.1"/>
    <property type="molecule type" value="Genomic_DNA"/>
</dbReference>
<gene>
    <name evidence="2" type="ORF">DUNSADRAFT_1151</name>
</gene>
<evidence type="ECO:0000313" key="2">
    <source>
        <dbReference type="EMBL" id="KAF5827192.1"/>
    </source>
</evidence>
<dbReference type="Gene3D" id="3.80.10.10">
    <property type="entry name" value="Ribonuclease Inhibitor"/>
    <property type="match status" value="1"/>
</dbReference>
<reference evidence="2" key="1">
    <citation type="submission" date="2017-08" db="EMBL/GenBank/DDBJ databases">
        <authorList>
            <person name="Polle J.E."/>
            <person name="Barry K."/>
            <person name="Cushman J."/>
            <person name="Schmutz J."/>
            <person name="Tran D."/>
            <person name="Hathwaick L.T."/>
            <person name="Yim W.C."/>
            <person name="Jenkins J."/>
            <person name="Mckie-Krisberg Z.M."/>
            <person name="Prochnik S."/>
            <person name="Lindquist E."/>
            <person name="Dockter R.B."/>
            <person name="Adam C."/>
            <person name="Molina H."/>
            <person name="Bunkerborg J."/>
            <person name="Jin E."/>
            <person name="Buchheim M."/>
            <person name="Magnuson J."/>
        </authorList>
    </citation>
    <scope>NUCLEOTIDE SEQUENCE</scope>
    <source>
        <strain evidence="2">CCAP 19/18</strain>
    </source>
</reference>
<sequence>MRLGVLLSALPTLQVLRLTRIRSPCLALRSCFLAFGVRDNASSVRELHLEGADGCNLSPALPAISVLTGLHTLSLSHNIGYIEPPPPLMALSSLQQLKHLTVLGFSGPPLVPLSERPLVRLLGQLPHLQSFESYYDPSPEVIAALPQSLTSLHCMGSNRYTIDNEYTEALNGLRLVREAVCAQRLPHLRELVLKQVSFLPKPSEAWTSTLWVDIAQHLAQSMSIPGVAVAVKDVSLENLEAFAVFCSLVPSVAEHIEFIEMTWDPHIRSSLVPMACSCPNLAGLSIQSAHPEGDLTWLYQALTLFKGLRKVEFSDEPYMVTSPGDLVGSELPSLLRASADATKRTQPLEFKCSFTMDSIANDDKAFEQSMRQEVGALEESVKASCATIRDPQKRIDFQASVDIDFPDDGYVDFDEDTMTIVFP</sequence>